<name>A0A811T1Z3_9EURY</name>
<evidence type="ECO:0000313" key="2">
    <source>
        <dbReference type="Proteomes" id="UP000606624"/>
    </source>
</evidence>
<dbReference type="Gene3D" id="3.40.50.2000">
    <property type="entry name" value="Glycogen Phosphorylase B"/>
    <property type="match status" value="1"/>
</dbReference>
<dbReference type="EC" id="5.1.3.14" evidence="1"/>
<dbReference type="InterPro" id="IPR029767">
    <property type="entry name" value="WecB-like"/>
</dbReference>
<dbReference type="PANTHER" id="PTHR43174">
    <property type="entry name" value="UDP-N-ACETYLGLUCOSAMINE 2-EPIMERASE"/>
    <property type="match status" value="1"/>
</dbReference>
<proteinExistence type="predicted"/>
<dbReference type="SUPFAM" id="SSF53756">
    <property type="entry name" value="UDP-Glycosyltransferase/glycogen phosphorylase"/>
    <property type="match status" value="1"/>
</dbReference>
<protein>
    <submittedName>
        <fullName evidence="1">UDP-N-acetylglucosamine 2-epimerase</fullName>
        <ecNumber evidence="1">5.1.3.14</ecNumber>
    </submittedName>
</protein>
<sequence>MKMCVILGTRPEVIKMSPVVRACEGSGADYFMIYTGQHYSYNMDRVFFEQPGLPDARYNLDVGSGRHGEQSRMVAGIT</sequence>
<reference evidence="1" key="1">
    <citation type="submission" date="2020-10" db="EMBL/GenBank/DDBJ databases">
        <authorList>
            <person name="Hahn C.J."/>
            <person name="Laso-Perez R."/>
            <person name="Vulcano F."/>
            <person name="Vaziourakis K.-M."/>
            <person name="Stokke R."/>
            <person name="Steen I.H."/>
            <person name="Teske A."/>
            <person name="Boetius A."/>
            <person name="Liebeke M."/>
            <person name="Amann R."/>
            <person name="Knittel K."/>
        </authorList>
    </citation>
    <scope>NUCLEOTIDE SEQUENCE</scope>
    <source>
        <strain evidence="1">Gfbio:e3339647-f889-4370-9287-4fb5cb688e4c:AG392E03_GoMArc1</strain>
    </source>
</reference>
<evidence type="ECO:0000313" key="1">
    <source>
        <dbReference type="EMBL" id="CAD6490150.1"/>
    </source>
</evidence>
<gene>
    <name evidence="1" type="primary">wecB_2</name>
    <name evidence="1" type="ORF">KFBDDELM_00028</name>
</gene>
<keyword evidence="1" id="KW-0413">Isomerase</keyword>
<accession>A0A811T1Z3</accession>
<dbReference type="EMBL" id="CAJHIN010000001">
    <property type="protein sequence ID" value="CAD6490150.1"/>
    <property type="molecule type" value="Genomic_DNA"/>
</dbReference>
<dbReference type="AlphaFoldDB" id="A0A811T1Z3"/>
<dbReference type="Proteomes" id="UP000606624">
    <property type="component" value="Unassembled WGS sequence"/>
</dbReference>
<organism evidence="1 2">
    <name type="scientific">Candidatus Argoarchaeum ethanivorans</name>
    <dbReference type="NCBI Taxonomy" id="2608793"/>
    <lineage>
        <taxon>Archaea</taxon>
        <taxon>Methanobacteriati</taxon>
        <taxon>Methanobacteriota</taxon>
        <taxon>Stenosarchaea group</taxon>
        <taxon>Methanomicrobia</taxon>
        <taxon>Methanosarcinales</taxon>
        <taxon>Methanosarcinales incertae sedis</taxon>
        <taxon>GOM Arc I cluster</taxon>
        <taxon>Candidatus Argoarchaeum</taxon>
    </lineage>
</organism>
<dbReference type="GO" id="GO:0008761">
    <property type="term" value="F:UDP-N-acetylglucosamine 2-epimerase activity"/>
    <property type="evidence" value="ECO:0007669"/>
    <property type="project" value="UniProtKB-EC"/>
</dbReference>
<comment type="caution">
    <text evidence="1">The sequence shown here is derived from an EMBL/GenBank/DDBJ whole genome shotgun (WGS) entry which is preliminary data.</text>
</comment>
<dbReference type="PANTHER" id="PTHR43174:SF1">
    <property type="entry name" value="UDP-N-ACETYLGLUCOSAMINE 2-EPIMERASE"/>
    <property type="match status" value="1"/>
</dbReference>